<comment type="caution">
    <text evidence="2">The sequence shown here is derived from an EMBL/GenBank/DDBJ whole genome shotgun (WGS) entry which is preliminary data.</text>
</comment>
<dbReference type="EMBL" id="JAJHUN010000008">
    <property type="protein sequence ID" value="KAJ4152986.1"/>
    <property type="molecule type" value="Genomic_DNA"/>
</dbReference>
<sequence>MGSVKGNLQFLKRLDLYQREVPFQIFMPIPEDAEDPRPDNLEFEAKEHLIEDIRDTNENFTLDSHGFEHLTCPPSWVPTSTSTRQDVEAFYLPDVENLIKTHVEDVDEIFFFDWRLRDADRTTTDVEVLDLNDPTARIRPATHVHIDQSPASVVHRTKLQLADHAEYLLQGRVRIINVWRPLDHTVLDYPLGVCDGKSVDDKDMLECDVVRRRFIGGTVYLCYNENQKWHYLSNQTCDEVLLLKMFDSESSVVRACPHASFLHPSATLDTPKRKSIEVRALVFTYPDRPGLETSTANAV</sequence>
<evidence type="ECO:0000313" key="2">
    <source>
        <dbReference type="EMBL" id="KAJ4152986.1"/>
    </source>
</evidence>
<keyword evidence="3" id="KW-1185">Reference proteome</keyword>
<dbReference type="PANTHER" id="PTHR34598:SF3">
    <property type="entry name" value="OXIDOREDUCTASE AN1597"/>
    <property type="match status" value="1"/>
</dbReference>
<evidence type="ECO:0008006" key="4">
    <source>
        <dbReference type="Google" id="ProtNLM"/>
    </source>
</evidence>
<gene>
    <name evidence="2" type="ORF">LMH87_009500</name>
</gene>
<evidence type="ECO:0000256" key="1">
    <source>
        <dbReference type="ARBA" id="ARBA00023604"/>
    </source>
</evidence>
<dbReference type="PANTHER" id="PTHR34598">
    <property type="entry name" value="BLL6449 PROTEIN"/>
    <property type="match status" value="1"/>
</dbReference>
<reference evidence="2" key="1">
    <citation type="journal article" date="2023" name="Access Microbiol">
        <title>De-novo genome assembly for Akanthomyces muscarius, a biocontrol agent of insect agricultural pests.</title>
        <authorList>
            <person name="Erdos Z."/>
            <person name="Studholme D.J."/>
            <person name="Raymond B."/>
            <person name="Sharma M."/>
        </authorList>
    </citation>
    <scope>NUCLEOTIDE SEQUENCE</scope>
    <source>
        <strain evidence="2">Ve6</strain>
    </source>
</reference>
<dbReference type="RefSeq" id="XP_056053644.1">
    <property type="nucleotide sequence ID" value="XM_056196504.1"/>
</dbReference>
<dbReference type="Proteomes" id="UP001144673">
    <property type="component" value="Chromosome 5"/>
</dbReference>
<protein>
    <recommendedName>
        <fullName evidence="4">Methyltransferase</fullName>
    </recommendedName>
</protein>
<evidence type="ECO:0000313" key="3">
    <source>
        <dbReference type="Proteomes" id="UP001144673"/>
    </source>
</evidence>
<comment type="similarity">
    <text evidence="1">Belongs to the asaB hydroxylase/desaturase family.</text>
</comment>
<dbReference type="NCBIfam" id="NF041278">
    <property type="entry name" value="CmcJ_NvfI_EfuI"/>
    <property type="match status" value="1"/>
</dbReference>
<dbReference type="AlphaFoldDB" id="A0A9W8QC09"/>
<dbReference type="GeneID" id="80896659"/>
<dbReference type="GO" id="GO:0016491">
    <property type="term" value="F:oxidoreductase activity"/>
    <property type="evidence" value="ECO:0007669"/>
    <property type="project" value="InterPro"/>
</dbReference>
<proteinExistence type="inferred from homology"/>
<organism evidence="2 3">
    <name type="scientific">Akanthomyces muscarius</name>
    <name type="common">Entomopathogenic fungus</name>
    <name type="synonym">Lecanicillium muscarium</name>
    <dbReference type="NCBI Taxonomy" id="2231603"/>
    <lineage>
        <taxon>Eukaryota</taxon>
        <taxon>Fungi</taxon>
        <taxon>Dikarya</taxon>
        <taxon>Ascomycota</taxon>
        <taxon>Pezizomycotina</taxon>
        <taxon>Sordariomycetes</taxon>
        <taxon>Hypocreomycetidae</taxon>
        <taxon>Hypocreales</taxon>
        <taxon>Cordycipitaceae</taxon>
        <taxon>Akanthomyces</taxon>
    </lineage>
</organism>
<dbReference type="KEGG" id="amus:LMH87_009500"/>
<accession>A0A9W8QC09</accession>
<dbReference type="InterPro" id="IPR044053">
    <property type="entry name" value="AsaB-like"/>
</dbReference>
<name>A0A9W8QC09_AKAMU</name>